<proteinExistence type="predicted"/>
<dbReference type="Proteomes" id="UP000006038">
    <property type="component" value="Chromosome 8"/>
</dbReference>
<feature type="domain" description="FAD-binding PCMH-type" evidence="1">
    <location>
        <begin position="1"/>
        <end position="121"/>
    </location>
</feature>
<dbReference type="PROSITE" id="PS51387">
    <property type="entry name" value="FAD_PCMH"/>
    <property type="match status" value="1"/>
</dbReference>
<protein>
    <recommendedName>
        <fullName evidence="1">FAD-binding PCMH-type domain-containing protein</fullName>
    </recommendedName>
</protein>
<dbReference type="InterPro" id="IPR016169">
    <property type="entry name" value="FAD-bd_PCMH_sub2"/>
</dbReference>
<dbReference type="InterPro" id="IPR016166">
    <property type="entry name" value="FAD-bd_PCMH"/>
</dbReference>
<dbReference type="Gene3D" id="3.30.465.10">
    <property type="match status" value="1"/>
</dbReference>
<dbReference type="Gramene" id="OB08G13740.1">
    <property type="protein sequence ID" value="OB08G13740.1"/>
    <property type="gene ID" value="OB08G13740"/>
</dbReference>
<dbReference type="SUPFAM" id="SSF56176">
    <property type="entry name" value="FAD-binding/transporter-associated domain-like"/>
    <property type="match status" value="1"/>
</dbReference>
<dbReference type="OMA" id="REEDCNE"/>
<reference evidence="2" key="1">
    <citation type="journal article" date="2013" name="Nat. Commun.">
        <title>Whole-genome sequencing of Oryza brachyantha reveals mechanisms underlying Oryza genome evolution.</title>
        <authorList>
            <person name="Chen J."/>
            <person name="Huang Q."/>
            <person name="Gao D."/>
            <person name="Wang J."/>
            <person name="Lang Y."/>
            <person name="Liu T."/>
            <person name="Li B."/>
            <person name="Bai Z."/>
            <person name="Luis Goicoechea J."/>
            <person name="Liang C."/>
            <person name="Chen C."/>
            <person name="Zhang W."/>
            <person name="Sun S."/>
            <person name="Liao Y."/>
            <person name="Zhang X."/>
            <person name="Yang L."/>
            <person name="Song C."/>
            <person name="Wang M."/>
            <person name="Shi J."/>
            <person name="Liu G."/>
            <person name="Liu J."/>
            <person name="Zhou H."/>
            <person name="Zhou W."/>
            <person name="Yu Q."/>
            <person name="An N."/>
            <person name="Chen Y."/>
            <person name="Cai Q."/>
            <person name="Wang B."/>
            <person name="Liu B."/>
            <person name="Min J."/>
            <person name="Huang Y."/>
            <person name="Wu H."/>
            <person name="Li Z."/>
            <person name="Zhang Y."/>
            <person name="Yin Y."/>
            <person name="Song W."/>
            <person name="Jiang J."/>
            <person name="Jackson S.A."/>
            <person name="Wing R.A."/>
            <person name="Wang J."/>
            <person name="Chen M."/>
        </authorList>
    </citation>
    <scope>NUCLEOTIDE SEQUENCE [LARGE SCALE GENOMIC DNA]</scope>
    <source>
        <strain evidence="2">cv. IRGC 101232</strain>
    </source>
</reference>
<accession>J3MQJ5</accession>
<organism evidence="2">
    <name type="scientific">Oryza brachyantha</name>
    <name type="common">malo sina</name>
    <dbReference type="NCBI Taxonomy" id="4533"/>
    <lineage>
        <taxon>Eukaryota</taxon>
        <taxon>Viridiplantae</taxon>
        <taxon>Streptophyta</taxon>
        <taxon>Embryophyta</taxon>
        <taxon>Tracheophyta</taxon>
        <taxon>Spermatophyta</taxon>
        <taxon>Magnoliopsida</taxon>
        <taxon>Liliopsida</taxon>
        <taxon>Poales</taxon>
        <taxon>Poaceae</taxon>
        <taxon>BOP clade</taxon>
        <taxon>Oryzoideae</taxon>
        <taxon>Oryzeae</taxon>
        <taxon>Oryzinae</taxon>
        <taxon>Oryza</taxon>
    </lineage>
</organism>
<dbReference type="AlphaFoldDB" id="J3MQJ5"/>
<evidence type="ECO:0000259" key="1">
    <source>
        <dbReference type="PROSITE" id="PS51387"/>
    </source>
</evidence>
<sequence>MNLNRVRVNSVSATAWAETGATLGELYYAVGRSSQSSSLAFSGGSCSTIGLGGVISGGGFGLLSRKFGLAADNVLDAVLIDPNGRILDRSSMGEDVFWAIRGGGGGSWGVVYAWKLRLVPVPNNVTVFIVDRTGPVEYIARMVDTWQFVGPKLPDEFYLSVYFPTGSSDGNISISFEGQVLGTKQHTLSVLSQRFPMLGVTESDLSEISWVESIAKFANVDVVSDLPNRWLGAKSYSKSKSDYVKAPIPRHDMVEIVRHLSSGPPGSIILDPYGGTMARIGSGETPFPH</sequence>
<dbReference type="GO" id="GO:0071949">
    <property type="term" value="F:FAD binding"/>
    <property type="evidence" value="ECO:0007669"/>
    <property type="project" value="InterPro"/>
</dbReference>
<dbReference type="Pfam" id="PF01565">
    <property type="entry name" value="FAD_binding_4"/>
    <property type="match status" value="1"/>
</dbReference>
<dbReference type="HOGENOM" id="CLU_018354_6_1_1"/>
<name>J3MQJ5_ORYBR</name>
<dbReference type="STRING" id="4533.J3MQJ5"/>
<evidence type="ECO:0000313" key="3">
    <source>
        <dbReference type="Proteomes" id="UP000006038"/>
    </source>
</evidence>
<dbReference type="GO" id="GO:0016491">
    <property type="term" value="F:oxidoreductase activity"/>
    <property type="evidence" value="ECO:0007669"/>
    <property type="project" value="UniProtKB-ARBA"/>
</dbReference>
<dbReference type="Gene3D" id="3.40.462.20">
    <property type="match status" value="1"/>
</dbReference>
<dbReference type="EnsemblPlants" id="OB08G13740.1">
    <property type="protein sequence ID" value="OB08G13740.1"/>
    <property type="gene ID" value="OB08G13740"/>
</dbReference>
<dbReference type="eggNOG" id="ENOG502QVGN">
    <property type="taxonomic scope" value="Eukaryota"/>
</dbReference>
<dbReference type="PANTHER" id="PTHR32448">
    <property type="entry name" value="OS08G0158400 PROTEIN"/>
    <property type="match status" value="1"/>
</dbReference>
<reference evidence="2" key="2">
    <citation type="submission" date="2013-04" db="UniProtKB">
        <authorList>
            <consortium name="EnsemblPlants"/>
        </authorList>
    </citation>
    <scope>IDENTIFICATION</scope>
</reference>
<keyword evidence="3" id="KW-1185">Reference proteome</keyword>
<evidence type="ECO:0000313" key="2">
    <source>
        <dbReference type="EnsemblPlants" id="OB08G13740.1"/>
    </source>
</evidence>
<dbReference type="InterPro" id="IPR036318">
    <property type="entry name" value="FAD-bd_PCMH-like_sf"/>
</dbReference>
<dbReference type="InterPro" id="IPR006094">
    <property type="entry name" value="Oxid_FAD_bind_N"/>
</dbReference>